<organism evidence="2 3">
    <name type="scientific">Rhizophagus clarus</name>
    <dbReference type="NCBI Taxonomy" id="94130"/>
    <lineage>
        <taxon>Eukaryota</taxon>
        <taxon>Fungi</taxon>
        <taxon>Fungi incertae sedis</taxon>
        <taxon>Mucoromycota</taxon>
        <taxon>Glomeromycotina</taxon>
        <taxon>Glomeromycetes</taxon>
        <taxon>Glomerales</taxon>
        <taxon>Glomeraceae</taxon>
        <taxon>Rhizophagus</taxon>
    </lineage>
</organism>
<sequence length="591" mass="71113">MAKNENSRVINNRKEDNKIKPYESLGDIKNRNEKIITKNKLKQSPITEEIEESEIDNINYNKKIDEIDQMIEASVNFIEELKNNIIEDTDEIYDTFIQVNKGKMKIKNKKKITTYISTIMITNYYDKDIIYWKKNIRLESEDDNITKKWLQIIILTLTIFQNNSKINLIIENSIVSEILHFQELNSRRKLDNDHYLELNYIISYIENHNLQIDIRDKGEDPDYTEIINNLETENESIMKRDENIEAIHIDDETLKINEYNIYWNNNLVKWAYRRWCKIISQAKWKHELLHCKLIEDLFINNYKDEFDWKISLEFISNRNQCRKTVCNTQDSHDRSYKIKNFLMILPTYKLLYDRETNKIKTPICPRCEEGEETWDHIWTCNQNELNIKDVIENTIIKIEKKYTTKSQRDETEEINSHQTDDDELAIIFDNIESFNEIKVEFVLFLDNKSVILPNKKRYWELLRGIYNKNLNNLGNNKKGSKAITRKIWELCYDNMKKEIWHKRTERTIEIEKAEGITRGDKRKRKREDKKSIEPKNNKKQKNIKNIEKTIKQDQSQIIKLVTYERSIGRSLDTGKKDERWNTIQKLIPLDR</sequence>
<evidence type="ECO:0000256" key="1">
    <source>
        <dbReference type="SAM" id="MobiDB-lite"/>
    </source>
</evidence>
<dbReference type="AlphaFoldDB" id="A0A8H3R3L8"/>
<dbReference type="EMBL" id="BLAL01000300">
    <property type="protein sequence ID" value="GET01648.1"/>
    <property type="molecule type" value="Genomic_DNA"/>
</dbReference>
<protein>
    <submittedName>
        <fullName evidence="2">Uncharacterized protein</fullName>
    </submittedName>
</protein>
<name>A0A8H3R3L8_9GLOM</name>
<accession>A0A8H3R3L8</accession>
<dbReference type="Proteomes" id="UP000615446">
    <property type="component" value="Unassembled WGS sequence"/>
</dbReference>
<comment type="caution">
    <text evidence="2">The sequence shown here is derived from an EMBL/GenBank/DDBJ whole genome shotgun (WGS) entry which is preliminary data.</text>
</comment>
<proteinExistence type="predicted"/>
<evidence type="ECO:0000313" key="2">
    <source>
        <dbReference type="EMBL" id="GET01648.1"/>
    </source>
</evidence>
<feature type="region of interest" description="Disordered" evidence="1">
    <location>
        <begin position="517"/>
        <end position="541"/>
    </location>
</feature>
<reference evidence="2" key="1">
    <citation type="submission" date="2019-10" db="EMBL/GenBank/DDBJ databases">
        <title>Conservation and host-specific expression of non-tandemly repeated heterogenous ribosome RNA gene in arbuscular mycorrhizal fungi.</title>
        <authorList>
            <person name="Maeda T."/>
            <person name="Kobayashi Y."/>
            <person name="Nakagawa T."/>
            <person name="Ezawa T."/>
            <person name="Yamaguchi K."/>
            <person name="Bino T."/>
            <person name="Nishimoto Y."/>
            <person name="Shigenobu S."/>
            <person name="Kawaguchi M."/>
        </authorList>
    </citation>
    <scope>NUCLEOTIDE SEQUENCE</scope>
    <source>
        <strain evidence="2">HR1</strain>
    </source>
</reference>
<evidence type="ECO:0000313" key="3">
    <source>
        <dbReference type="Proteomes" id="UP000615446"/>
    </source>
</evidence>
<gene>
    <name evidence="2" type="ORF">RCL2_002804600</name>
</gene>